<comment type="caution">
    <text evidence="2">The sequence shown here is derived from an EMBL/GenBank/DDBJ whole genome shotgun (WGS) entry which is preliminary data.</text>
</comment>
<name>A0ABV9AM96_9ACTN</name>
<reference evidence="3" key="1">
    <citation type="journal article" date="2019" name="Int. J. Syst. Evol. Microbiol.">
        <title>The Global Catalogue of Microorganisms (GCM) 10K type strain sequencing project: providing services to taxonomists for standard genome sequencing and annotation.</title>
        <authorList>
            <consortium name="The Broad Institute Genomics Platform"/>
            <consortium name="The Broad Institute Genome Sequencing Center for Infectious Disease"/>
            <person name="Wu L."/>
            <person name="Ma J."/>
        </authorList>
    </citation>
    <scope>NUCLEOTIDE SEQUENCE [LARGE SCALE GENOMIC DNA]</scope>
    <source>
        <strain evidence="3">CGMCC 4.7177</strain>
    </source>
</reference>
<dbReference type="RefSeq" id="WP_385876805.1">
    <property type="nucleotide sequence ID" value="NZ_JBHSFK010000007.1"/>
</dbReference>
<keyword evidence="1" id="KW-0812">Transmembrane</keyword>
<evidence type="ECO:0000313" key="2">
    <source>
        <dbReference type="EMBL" id="MFC4500522.1"/>
    </source>
</evidence>
<evidence type="ECO:0000313" key="3">
    <source>
        <dbReference type="Proteomes" id="UP001595839"/>
    </source>
</evidence>
<evidence type="ECO:0008006" key="4">
    <source>
        <dbReference type="Google" id="ProtNLM"/>
    </source>
</evidence>
<dbReference type="EMBL" id="JBHSFK010000007">
    <property type="protein sequence ID" value="MFC4500522.1"/>
    <property type="molecule type" value="Genomic_DNA"/>
</dbReference>
<protein>
    <recommendedName>
        <fullName evidence="4">RING-type domain-containing protein</fullName>
    </recommendedName>
</protein>
<keyword evidence="1" id="KW-1133">Transmembrane helix</keyword>
<sequence length="354" mass="38489">MLQAVERRVSRPGIAVSLSAPGAASLSWQSVFECGIVRSIERRDEYHQRARGRSVHGGLAKRATYTDLVAHPVTPPSDPGTPKRTELIREGSLGEVACGDCVEGRKDCKACKGAGSHACHRHVECDMCRGGPDACWECDGTGHPRTHRVRRTASRPEGAAERAECTRCRRPEVACPRCLGERQVPCPRCQGAGQVTCEACMGQKRLRHEECGGTGVFTVWTEGVVTHTPDADELASGYPPLTRLRKGAWRTAELTAATEKLPDFVADAHRERLVPLLAVRDGEVRRRVTLRCLPVARVTIPGDPDHVFYAFPGNGDDGGIEVIRRPSRERVKALAWAAAAVVALAAVLTLTFVR</sequence>
<evidence type="ECO:0000256" key="1">
    <source>
        <dbReference type="SAM" id="Phobius"/>
    </source>
</evidence>
<gene>
    <name evidence="2" type="ORF">ACFPIH_13430</name>
</gene>
<proteinExistence type="predicted"/>
<dbReference type="Proteomes" id="UP001595839">
    <property type="component" value="Unassembled WGS sequence"/>
</dbReference>
<organism evidence="2 3">
    <name type="scientific">Streptomyces vulcanius</name>
    <dbReference type="NCBI Taxonomy" id="1441876"/>
    <lineage>
        <taxon>Bacteria</taxon>
        <taxon>Bacillati</taxon>
        <taxon>Actinomycetota</taxon>
        <taxon>Actinomycetes</taxon>
        <taxon>Kitasatosporales</taxon>
        <taxon>Streptomycetaceae</taxon>
        <taxon>Streptomyces</taxon>
    </lineage>
</organism>
<keyword evidence="3" id="KW-1185">Reference proteome</keyword>
<accession>A0ABV9AM96</accession>
<keyword evidence="1" id="KW-0472">Membrane</keyword>
<feature type="transmembrane region" description="Helical" evidence="1">
    <location>
        <begin position="333"/>
        <end position="353"/>
    </location>
</feature>